<sequence length="102" mass="11881">MSPQTPHKSRESTTAPSPTTVFLANFLFLANLLVRSWPFRRPFVLTGLNFKEITALLHQGHQQQYSLHQGLQHQYSLNSTFFIRDINTSTLYISKQFFFSFL</sequence>
<keyword evidence="1" id="KW-0472">Membrane</keyword>
<organism evidence="2 3">
    <name type="scientific">Plakobranchus ocellatus</name>
    <dbReference type="NCBI Taxonomy" id="259542"/>
    <lineage>
        <taxon>Eukaryota</taxon>
        <taxon>Metazoa</taxon>
        <taxon>Spiralia</taxon>
        <taxon>Lophotrochozoa</taxon>
        <taxon>Mollusca</taxon>
        <taxon>Gastropoda</taxon>
        <taxon>Heterobranchia</taxon>
        <taxon>Euthyneura</taxon>
        <taxon>Panpulmonata</taxon>
        <taxon>Sacoglossa</taxon>
        <taxon>Placobranchoidea</taxon>
        <taxon>Plakobranchidae</taxon>
        <taxon>Plakobranchus</taxon>
    </lineage>
</organism>
<gene>
    <name evidence="2" type="ORF">PoB_001733400</name>
</gene>
<accession>A0AAV3Z8T4</accession>
<dbReference type="EMBL" id="BLXT01002074">
    <property type="protein sequence ID" value="GFN90828.1"/>
    <property type="molecule type" value="Genomic_DNA"/>
</dbReference>
<proteinExistence type="predicted"/>
<name>A0AAV3Z8T4_9GAST</name>
<dbReference type="Proteomes" id="UP000735302">
    <property type="component" value="Unassembled WGS sequence"/>
</dbReference>
<keyword evidence="1" id="KW-1133">Transmembrane helix</keyword>
<evidence type="ECO:0000313" key="2">
    <source>
        <dbReference type="EMBL" id="GFN90828.1"/>
    </source>
</evidence>
<evidence type="ECO:0000256" key="1">
    <source>
        <dbReference type="SAM" id="Phobius"/>
    </source>
</evidence>
<protein>
    <submittedName>
        <fullName evidence="2">Uncharacterized protein</fullName>
    </submittedName>
</protein>
<reference evidence="2 3" key="1">
    <citation type="journal article" date="2021" name="Elife">
        <title>Chloroplast acquisition without the gene transfer in kleptoplastic sea slugs, Plakobranchus ocellatus.</title>
        <authorList>
            <person name="Maeda T."/>
            <person name="Takahashi S."/>
            <person name="Yoshida T."/>
            <person name="Shimamura S."/>
            <person name="Takaki Y."/>
            <person name="Nagai Y."/>
            <person name="Toyoda A."/>
            <person name="Suzuki Y."/>
            <person name="Arimoto A."/>
            <person name="Ishii H."/>
            <person name="Satoh N."/>
            <person name="Nishiyama T."/>
            <person name="Hasebe M."/>
            <person name="Maruyama T."/>
            <person name="Minagawa J."/>
            <person name="Obokata J."/>
            <person name="Shigenobu S."/>
        </authorList>
    </citation>
    <scope>NUCLEOTIDE SEQUENCE [LARGE SCALE GENOMIC DNA]</scope>
</reference>
<keyword evidence="1" id="KW-0812">Transmembrane</keyword>
<feature type="transmembrane region" description="Helical" evidence="1">
    <location>
        <begin position="15"/>
        <end position="34"/>
    </location>
</feature>
<dbReference type="AlphaFoldDB" id="A0AAV3Z8T4"/>
<comment type="caution">
    <text evidence="2">The sequence shown here is derived from an EMBL/GenBank/DDBJ whole genome shotgun (WGS) entry which is preliminary data.</text>
</comment>
<evidence type="ECO:0000313" key="3">
    <source>
        <dbReference type="Proteomes" id="UP000735302"/>
    </source>
</evidence>
<keyword evidence="3" id="KW-1185">Reference proteome</keyword>